<dbReference type="HOGENOM" id="CLU_021322_3_1_11"/>
<dbReference type="Pfam" id="PF22435">
    <property type="entry name" value="MRM3-like_sub_bind"/>
    <property type="match status" value="1"/>
</dbReference>
<organism evidence="6 7">
    <name type="scientific">Saccharothrix espanaensis (strain ATCC 51144 / DSM 44229 / JCM 9112 / NBRC 15066 / NRRL 15764)</name>
    <dbReference type="NCBI Taxonomy" id="1179773"/>
    <lineage>
        <taxon>Bacteria</taxon>
        <taxon>Bacillati</taxon>
        <taxon>Actinomycetota</taxon>
        <taxon>Actinomycetes</taxon>
        <taxon>Pseudonocardiales</taxon>
        <taxon>Pseudonocardiaceae</taxon>
        <taxon>Saccharothrix</taxon>
    </lineage>
</organism>
<sequence>MDPAHQRRCPRQRHDLQPLHPGSPPRRDRGGPQDPGRAGRQRPGRVRRAGRAGEGRAARRRERAGRGQRLSTAPRPEDAPFTERTPRVVAARHLTRRPGRDRAGRFLAEGAQAVREALAWSTAGRGRVHELFVTAVAADRNPELVRAALDAGVPVSGVTDKAAAALSETVTPQGIVAVCDLVEVPLALTGARLVAVLHGVADPGNAGTVARVADAAGADAVVFAGDTVDPHNGKCVRASTGSVFHLPISRSRSADEVFAACRAAGLRLVAADGYAEEDLVTADLRGDLEQPTAWVFGSEAHGLPDEVVATLDTSLKVPIYGGAESLNLATAAAVCLYASARAQRTSR</sequence>
<keyword evidence="2 6" id="KW-0489">Methyltransferase</keyword>
<evidence type="ECO:0000313" key="6">
    <source>
        <dbReference type="EMBL" id="CCH33849.1"/>
    </source>
</evidence>
<reference evidence="6 7" key="1">
    <citation type="journal article" date="2012" name="BMC Genomics">
        <title>Complete genome sequence of Saccharothrix espanaensis DSM 44229T and comparison to the other completely sequenced Pseudonocardiaceae.</title>
        <authorList>
            <person name="Strobel T."/>
            <person name="Al-Dilaimi A."/>
            <person name="Blom J."/>
            <person name="Gessner A."/>
            <person name="Kalinowski J."/>
            <person name="Luzhetska M."/>
            <person name="Puhler A."/>
            <person name="Szczepanowski R."/>
            <person name="Bechthold A."/>
            <person name="Ruckert C."/>
        </authorList>
    </citation>
    <scope>NUCLEOTIDE SEQUENCE [LARGE SCALE GENOMIC DNA]</scope>
    <source>
        <strain evidence="7">ATCC 51144 / DSM 44229 / JCM 9112 / NBRC 15066 / NRRL 15764</strain>
    </source>
</reference>
<dbReference type="GO" id="GO:0032259">
    <property type="term" value="P:methylation"/>
    <property type="evidence" value="ECO:0007669"/>
    <property type="project" value="UniProtKB-KW"/>
</dbReference>
<dbReference type="GO" id="GO:0006396">
    <property type="term" value="P:RNA processing"/>
    <property type="evidence" value="ECO:0007669"/>
    <property type="project" value="InterPro"/>
</dbReference>
<feature type="compositionally biased region" description="Basic residues" evidence="4">
    <location>
        <begin position="39"/>
        <end position="50"/>
    </location>
</feature>
<gene>
    <name evidence="6" type="ordered locus">BN6_66120</name>
</gene>
<evidence type="ECO:0000256" key="1">
    <source>
        <dbReference type="ARBA" id="ARBA00007228"/>
    </source>
</evidence>
<keyword evidence="7" id="KW-1185">Reference proteome</keyword>
<protein>
    <submittedName>
        <fullName evidence="6">tRNA/rRNA methyltransferase (SpoU)</fullName>
    </submittedName>
</protein>
<dbReference type="SMART" id="SM00967">
    <property type="entry name" value="SpoU_sub_bind"/>
    <property type="match status" value="1"/>
</dbReference>
<dbReference type="Proteomes" id="UP000006281">
    <property type="component" value="Chromosome"/>
</dbReference>
<dbReference type="CDD" id="cd18095">
    <property type="entry name" value="SpoU-like_rRNA-MTase"/>
    <property type="match status" value="1"/>
</dbReference>
<dbReference type="GO" id="GO:0005737">
    <property type="term" value="C:cytoplasm"/>
    <property type="evidence" value="ECO:0007669"/>
    <property type="project" value="UniProtKB-ARBA"/>
</dbReference>
<dbReference type="Gene3D" id="3.40.1280.10">
    <property type="match status" value="1"/>
</dbReference>
<dbReference type="GO" id="GO:0003723">
    <property type="term" value="F:RNA binding"/>
    <property type="evidence" value="ECO:0007669"/>
    <property type="project" value="InterPro"/>
</dbReference>
<dbReference type="InterPro" id="IPR029028">
    <property type="entry name" value="Alpha/beta_knot_MTases"/>
</dbReference>
<accession>K0KAJ6</accession>
<dbReference type="EMBL" id="HE804045">
    <property type="protein sequence ID" value="CCH33849.1"/>
    <property type="molecule type" value="Genomic_DNA"/>
</dbReference>
<dbReference type="InterPro" id="IPR013123">
    <property type="entry name" value="SpoU_subst-bd"/>
</dbReference>
<dbReference type="PATRIC" id="fig|1179773.3.peg.6662"/>
<dbReference type="AlphaFoldDB" id="K0KAJ6"/>
<dbReference type="eggNOG" id="COG0566">
    <property type="taxonomic scope" value="Bacteria"/>
</dbReference>
<dbReference type="GO" id="GO:0008173">
    <property type="term" value="F:RNA methyltransferase activity"/>
    <property type="evidence" value="ECO:0007669"/>
    <property type="project" value="InterPro"/>
</dbReference>
<evidence type="ECO:0000256" key="2">
    <source>
        <dbReference type="ARBA" id="ARBA00022603"/>
    </source>
</evidence>
<dbReference type="InterPro" id="IPR029026">
    <property type="entry name" value="tRNA_m1G_MTases_N"/>
</dbReference>
<feature type="region of interest" description="Disordered" evidence="4">
    <location>
        <begin position="1"/>
        <end position="102"/>
    </location>
</feature>
<name>K0KAJ6_SACES</name>
<dbReference type="KEGG" id="sesp:BN6_66120"/>
<dbReference type="Pfam" id="PF00588">
    <property type="entry name" value="SpoU_methylase"/>
    <property type="match status" value="1"/>
</dbReference>
<dbReference type="InterPro" id="IPR029064">
    <property type="entry name" value="Ribosomal_eL30-like_sf"/>
</dbReference>
<dbReference type="Gene3D" id="3.30.1330.30">
    <property type="match status" value="1"/>
</dbReference>
<feature type="compositionally biased region" description="Basic residues" evidence="4">
    <location>
        <begin position="1"/>
        <end position="11"/>
    </location>
</feature>
<dbReference type="PANTHER" id="PTHR43191">
    <property type="entry name" value="RRNA METHYLTRANSFERASE 3"/>
    <property type="match status" value="1"/>
</dbReference>
<evidence type="ECO:0000259" key="5">
    <source>
        <dbReference type="SMART" id="SM00967"/>
    </source>
</evidence>
<dbReference type="InterPro" id="IPR001537">
    <property type="entry name" value="SpoU_MeTrfase"/>
</dbReference>
<proteinExistence type="inferred from homology"/>
<feature type="domain" description="RNA 2-O ribose methyltransferase substrate binding" evidence="5">
    <location>
        <begin position="107"/>
        <end position="185"/>
    </location>
</feature>
<keyword evidence="3 6" id="KW-0808">Transferase</keyword>
<dbReference type="SUPFAM" id="SSF55315">
    <property type="entry name" value="L30e-like"/>
    <property type="match status" value="1"/>
</dbReference>
<dbReference type="InterPro" id="IPR053888">
    <property type="entry name" value="MRM3-like_sub_bind"/>
</dbReference>
<dbReference type="SUPFAM" id="SSF75217">
    <property type="entry name" value="alpha/beta knot"/>
    <property type="match status" value="1"/>
</dbReference>
<evidence type="ECO:0000313" key="7">
    <source>
        <dbReference type="Proteomes" id="UP000006281"/>
    </source>
</evidence>
<dbReference type="PANTHER" id="PTHR43191:SF2">
    <property type="entry name" value="RRNA METHYLTRANSFERASE 3, MITOCHONDRIAL"/>
    <property type="match status" value="1"/>
</dbReference>
<dbReference type="InterPro" id="IPR051259">
    <property type="entry name" value="rRNA_Methyltransferase"/>
</dbReference>
<dbReference type="STRING" id="1179773.BN6_66120"/>
<evidence type="ECO:0000256" key="3">
    <source>
        <dbReference type="ARBA" id="ARBA00022679"/>
    </source>
</evidence>
<evidence type="ECO:0000256" key="4">
    <source>
        <dbReference type="SAM" id="MobiDB-lite"/>
    </source>
</evidence>
<comment type="similarity">
    <text evidence="1">Belongs to the class IV-like SAM-binding methyltransferase superfamily. RNA methyltransferase TrmH family.</text>
</comment>